<proteinExistence type="predicted"/>
<sequence length="192" mass="20974">MKKRRLDGDGKTARRGEGWRHKLDGDGKTRGAVKVGDARDAAPLALSPLWNLVESTYQRSASSTTCSLEMLSRPEKEKGSSQHRSISSAFESGYQLGEALSPADVKQINAFLSGYDECDGGDYMLCMALDTACGVWHGRPCQALWLLLNSAWPMPAGTSAHGELWKPPRNRAWVPVVSSRKDLEISHGLCKA</sequence>
<evidence type="ECO:0000313" key="2">
    <source>
        <dbReference type="EMBL" id="KAG6521543.1"/>
    </source>
</evidence>
<keyword evidence="3" id="KW-1185">Reference proteome</keyword>
<dbReference type="Proteomes" id="UP000734854">
    <property type="component" value="Unassembled WGS sequence"/>
</dbReference>
<accession>A0A8J5HGP9</accession>
<comment type="caution">
    <text evidence="2">The sequence shown here is derived from an EMBL/GenBank/DDBJ whole genome shotgun (WGS) entry which is preliminary data.</text>
</comment>
<evidence type="ECO:0000313" key="3">
    <source>
        <dbReference type="Proteomes" id="UP000734854"/>
    </source>
</evidence>
<protein>
    <submittedName>
        <fullName evidence="2">Uncharacterized protein</fullName>
    </submittedName>
</protein>
<feature type="region of interest" description="Disordered" evidence="1">
    <location>
        <begin position="1"/>
        <end position="34"/>
    </location>
</feature>
<dbReference type="AlphaFoldDB" id="A0A8J5HGP9"/>
<dbReference type="EMBL" id="JACMSC010000005">
    <property type="protein sequence ID" value="KAG6521543.1"/>
    <property type="molecule type" value="Genomic_DNA"/>
</dbReference>
<evidence type="ECO:0000256" key="1">
    <source>
        <dbReference type="SAM" id="MobiDB-lite"/>
    </source>
</evidence>
<organism evidence="2 3">
    <name type="scientific">Zingiber officinale</name>
    <name type="common">Ginger</name>
    <name type="synonym">Amomum zingiber</name>
    <dbReference type="NCBI Taxonomy" id="94328"/>
    <lineage>
        <taxon>Eukaryota</taxon>
        <taxon>Viridiplantae</taxon>
        <taxon>Streptophyta</taxon>
        <taxon>Embryophyta</taxon>
        <taxon>Tracheophyta</taxon>
        <taxon>Spermatophyta</taxon>
        <taxon>Magnoliopsida</taxon>
        <taxon>Liliopsida</taxon>
        <taxon>Zingiberales</taxon>
        <taxon>Zingiberaceae</taxon>
        <taxon>Zingiber</taxon>
    </lineage>
</organism>
<reference evidence="2 3" key="1">
    <citation type="submission" date="2020-08" db="EMBL/GenBank/DDBJ databases">
        <title>Plant Genome Project.</title>
        <authorList>
            <person name="Zhang R.-G."/>
        </authorList>
    </citation>
    <scope>NUCLEOTIDE SEQUENCE [LARGE SCALE GENOMIC DNA]</scope>
    <source>
        <tissue evidence="2">Rhizome</tissue>
    </source>
</reference>
<name>A0A8J5HGP9_ZINOF</name>
<gene>
    <name evidence="2" type="ORF">ZIOFF_018666</name>
</gene>
<feature type="compositionally biased region" description="Basic and acidic residues" evidence="1">
    <location>
        <begin position="1"/>
        <end position="29"/>
    </location>
</feature>